<reference evidence="3" key="2">
    <citation type="submission" date="2023-06" db="EMBL/GenBank/DDBJ databases">
        <authorList>
            <person name="Kobayashi Y."/>
            <person name="Kayamori A."/>
            <person name="Aoki K."/>
            <person name="Shiwa Y."/>
            <person name="Fujita N."/>
            <person name="Sugita T."/>
            <person name="Iwasaki W."/>
            <person name="Tanaka N."/>
            <person name="Takashima M."/>
        </authorList>
    </citation>
    <scope>NUCLEOTIDE SEQUENCE</scope>
    <source>
        <strain evidence="3">HIS016</strain>
    </source>
</reference>
<protein>
    <recommendedName>
        <fullName evidence="2">MAGE domain-containing protein</fullName>
    </recommendedName>
</protein>
<organism evidence="3 4">
    <name type="scientific">Cutaneotrichosporon spelunceum</name>
    <dbReference type="NCBI Taxonomy" id="1672016"/>
    <lineage>
        <taxon>Eukaryota</taxon>
        <taxon>Fungi</taxon>
        <taxon>Dikarya</taxon>
        <taxon>Basidiomycota</taxon>
        <taxon>Agaricomycotina</taxon>
        <taxon>Tremellomycetes</taxon>
        <taxon>Trichosporonales</taxon>
        <taxon>Trichosporonaceae</taxon>
        <taxon>Cutaneotrichosporon</taxon>
    </lineage>
</organism>
<feature type="compositionally biased region" description="Acidic residues" evidence="1">
    <location>
        <begin position="120"/>
        <end position="133"/>
    </location>
</feature>
<dbReference type="InterPro" id="IPR037445">
    <property type="entry name" value="MAGE"/>
</dbReference>
<dbReference type="Pfam" id="PF01454">
    <property type="entry name" value="MAGE"/>
    <property type="match status" value="1"/>
</dbReference>
<feature type="region of interest" description="Disordered" evidence="1">
    <location>
        <begin position="311"/>
        <end position="367"/>
    </location>
</feature>
<sequence length="367" mass="41205">MPPRRAVVRDDSDDEGPRGMSAQDLSSAAAHVVRLALFHEYRRQPLRRDMITKLVLLNAQRQFPMVLEHAQGMLRSTFGLELHELRAKLRGDEALIQATQAQAQTQAQTQRKKRTRQVQEDGDNDDEGEEAEDQGSTNTQRPKEKKVAGTRSYILRSVLPAPLIAEMNRPAPLPHFENEGGNSNAVSDNQNDAGALLRWEKADPTPAGHIALLGIRTVILCLILAQGRVIEERALYAFLRRLNLERHTVLPWKSVDSYSGTMTLEQFMDTKLKHTGGDGPTEEIEWRWGSREAEFSEKAASVFIEKLFLGDSDDESDSEEEDAGPSRRRTTDHQTPAERRAARRGAKRKRIHADLERVVGGPLTGEL</sequence>
<dbReference type="InterPro" id="IPR041899">
    <property type="entry name" value="MAGE_WH2"/>
</dbReference>
<feature type="compositionally biased region" description="Low complexity" evidence="1">
    <location>
        <begin position="100"/>
        <end position="109"/>
    </location>
</feature>
<dbReference type="InterPro" id="IPR041898">
    <property type="entry name" value="MAGE_WH1"/>
</dbReference>
<feature type="region of interest" description="Disordered" evidence="1">
    <location>
        <begin position="100"/>
        <end position="148"/>
    </location>
</feature>
<dbReference type="PROSITE" id="PS50838">
    <property type="entry name" value="MAGE"/>
    <property type="match status" value="1"/>
</dbReference>
<dbReference type="GO" id="GO:0005634">
    <property type="term" value="C:nucleus"/>
    <property type="evidence" value="ECO:0007669"/>
    <property type="project" value="TreeGrafter"/>
</dbReference>
<dbReference type="SMART" id="SM01373">
    <property type="entry name" value="MAGE"/>
    <property type="match status" value="1"/>
</dbReference>
<name>A0AAD3TSM3_9TREE</name>
<dbReference type="AlphaFoldDB" id="A0AAD3TSM3"/>
<comment type="caution">
    <text evidence="3">The sequence shown here is derived from an EMBL/GenBank/DDBJ whole genome shotgun (WGS) entry which is preliminary data.</text>
</comment>
<dbReference type="PANTHER" id="PTHR11736:SF14">
    <property type="entry name" value="NSE3 HOMOLOG, SMC5-SMC6 COMPLEX COMPONENT"/>
    <property type="match status" value="1"/>
</dbReference>
<dbReference type="PANTHER" id="PTHR11736">
    <property type="entry name" value="MELANOMA-ASSOCIATED ANTIGEN MAGE ANTIGEN"/>
    <property type="match status" value="1"/>
</dbReference>
<dbReference type="Gene3D" id="1.10.10.1210">
    <property type="entry name" value="MAGE homology domain, winged helix WH2 motif"/>
    <property type="match status" value="1"/>
</dbReference>
<reference evidence="3" key="1">
    <citation type="journal article" date="2023" name="BMC Genomics">
        <title>Chromosome-level genome assemblies of Cutaneotrichosporon spp. (Trichosporonales, Basidiomycota) reveal imbalanced evolution between nucleotide sequences and chromosome synteny.</title>
        <authorList>
            <person name="Kobayashi Y."/>
            <person name="Kayamori A."/>
            <person name="Aoki K."/>
            <person name="Shiwa Y."/>
            <person name="Matsutani M."/>
            <person name="Fujita N."/>
            <person name="Sugita T."/>
            <person name="Iwasaki W."/>
            <person name="Tanaka N."/>
            <person name="Takashima M."/>
        </authorList>
    </citation>
    <scope>NUCLEOTIDE SEQUENCE</scope>
    <source>
        <strain evidence="3">HIS016</strain>
    </source>
</reference>
<feature type="compositionally biased region" description="Basic residues" evidence="1">
    <location>
        <begin position="341"/>
        <end position="351"/>
    </location>
</feature>
<evidence type="ECO:0000256" key="1">
    <source>
        <dbReference type="SAM" id="MobiDB-lite"/>
    </source>
</evidence>
<gene>
    <name evidence="3" type="primary">HAP5</name>
    <name evidence="3" type="ORF">CspeluHIS016_0211560</name>
</gene>
<feature type="compositionally biased region" description="Basic and acidic residues" evidence="1">
    <location>
        <begin position="329"/>
        <end position="340"/>
    </location>
</feature>
<accession>A0AAD3TSM3</accession>
<proteinExistence type="predicted"/>
<evidence type="ECO:0000313" key="3">
    <source>
        <dbReference type="EMBL" id="GMK56100.1"/>
    </source>
</evidence>
<keyword evidence="4" id="KW-1185">Reference proteome</keyword>
<dbReference type="Gene3D" id="1.10.10.1200">
    <property type="entry name" value="MAGE homology domain, winged helix WH1 motif"/>
    <property type="match status" value="1"/>
</dbReference>
<evidence type="ECO:0000313" key="4">
    <source>
        <dbReference type="Proteomes" id="UP001222932"/>
    </source>
</evidence>
<feature type="region of interest" description="Disordered" evidence="1">
    <location>
        <begin position="1"/>
        <end position="25"/>
    </location>
</feature>
<feature type="compositionally biased region" description="Acidic residues" evidence="1">
    <location>
        <begin position="311"/>
        <end position="323"/>
    </location>
</feature>
<dbReference type="EMBL" id="BTCM01000002">
    <property type="protein sequence ID" value="GMK56100.1"/>
    <property type="molecule type" value="Genomic_DNA"/>
</dbReference>
<feature type="domain" description="MAGE" evidence="2">
    <location>
        <begin position="25"/>
        <end position="85"/>
    </location>
</feature>
<dbReference type="Proteomes" id="UP001222932">
    <property type="component" value="Unassembled WGS sequence"/>
</dbReference>
<dbReference type="GO" id="GO:0006281">
    <property type="term" value="P:DNA repair"/>
    <property type="evidence" value="ECO:0007669"/>
    <property type="project" value="TreeGrafter"/>
</dbReference>
<dbReference type="InterPro" id="IPR002190">
    <property type="entry name" value="MHD_dom"/>
</dbReference>
<evidence type="ECO:0000259" key="2">
    <source>
        <dbReference type="PROSITE" id="PS50838"/>
    </source>
</evidence>